<evidence type="ECO:0000256" key="3">
    <source>
        <dbReference type="ARBA" id="ARBA00022490"/>
    </source>
</evidence>
<feature type="domain" description="RRM" evidence="9">
    <location>
        <begin position="269"/>
        <end position="326"/>
    </location>
</feature>
<evidence type="ECO:0008006" key="14">
    <source>
        <dbReference type="Google" id="ProtNLM"/>
    </source>
</evidence>
<dbReference type="InterPro" id="IPR002004">
    <property type="entry name" value="PABP_HYD_C"/>
</dbReference>
<dbReference type="SUPFAM" id="SSF54928">
    <property type="entry name" value="RNA-binding domain, RBD"/>
    <property type="match status" value="2"/>
</dbReference>
<dbReference type="PROSITE" id="PS51309">
    <property type="entry name" value="PABC"/>
    <property type="match status" value="1"/>
</dbReference>
<evidence type="ECO:0000259" key="10">
    <source>
        <dbReference type="PROSITE" id="PS51309"/>
    </source>
</evidence>
<evidence type="ECO:0000256" key="1">
    <source>
        <dbReference type="ARBA" id="ARBA00004496"/>
    </source>
</evidence>
<dbReference type="InterPro" id="IPR003954">
    <property type="entry name" value="RRM_euk-type"/>
</dbReference>
<evidence type="ECO:0000256" key="8">
    <source>
        <dbReference type="SAM" id="MobiDB-lite"/>
    </source>
</evidence>
<evidence type="ECO:0000259" key="11">
    <source>
        <dbReference type="PROSITE" id="PS51371"/>
    </source>
</evidence>
<dbReference type="PANTHER" id="PTHR24012">
    <property type="entry name" value="RNA BINDING PROTEIN"/>
    <property type="match status" value="1"/>
</dbReference>
<keyword evidence="13" id="KW-1185">Reference proteome</keyword>
<dbReference type="Pfam" id="PF00571">
    <property type="entry name" value="CBS"/>
    <property type="match status" value="2"/>
</dbReference>
<dbReference type="SUPFAM" id="SSF63570">
    <property type="entry name" value="PABC (PABP) domain"/>
    <property type="match status" value="1"/>
</dbReference>
<evidence type="ECO:0000256" key="5">
    <source>
        <dbReference type="ARBA" id="ARBA00022884"/>
    </source>
</evidence>
<dbReference type="InterPro" id="IPR045305">
    <property type="entry name" value="RRM2_I_PABPs"/>
</dbReference>
<dbReference type="InterPro" id="IPR036053">
    <property type="entry name" value="PABP-dom"/>
</dbReference>
<dbReference type="Gene3D" id="3.10.580.10">
    <property type="entry name" value="CBS-domain"/>
    <property type="match status" value="1"/>
</dbReference>
<dbReference type="SMART" id="SM00361">
    <property type="entry name" value="RRM_1"/>
    <property type="match status" value="2"/>
</dbReference>
<protein>
    <recommendedName>
        <fullName evidence="14">Polyadenylate-binding protein</fullName>
    </recommendedName>
</protein>
<dbReference type="InterPro" id="IPR035979">
    <property type="entry name" value="RBD_domain_sf"/>
</dbReference>
<gene>
    <name evidence="12" type="ORF">HID58_040352</name>
</gene>
<dbReference type="Proteomes" id="UP000824890">
    <property type="component" value="Unassembled WGS sequence"/>
</dbReference>
<dbReference type="SMART" id="SM00116">
    <property type="entry name" value="CBS"/>
    <property type="match status" value="2"/>
</dbReference>
<evidence type="ECO:0000256" key="7">
    <source>
        <dbReference type="PROSITE-ProRule" id="PRU00703"/>
    </source>
</evidence>
<keyword evidence="5 6" id="KW-0694">RNA-binding</keyword>
<dbReference type="InterPro" id="IPR000504">
    <property type="entry name" value="RRM_dom"/>
</dbReference>
<feature type="domain" description="RRM" evidence="9">
    <location>
        <begin position="74"/>
        <end position="146"/>
    </location>
</feature>
<evidence type="ECO:0000259" key="9">
    <source>
        <dbReference type="PROSITE" id="PS50102"/>
    </source>
</evidence>
<feature type="domain" description="CBS" evidence="11">
    <location>
        <begin position="619"/>
        <end position="678"/>
    </location>
</feature>
<keyword evidence="7" id="KW-0129">CBS domain</keyword>
<comment type="caution">
    <text evidence="12">The sequence shown here is derived from an EMBL/GenBank/DDBJ whole genome shotgun (WGS) entry which is preliminary data.</text>
</comment>
<feature type="region of interest" description="Disordered" evidence="8">
    <location>
        <begin position="581"/>
        <end position="604"/>
    </location>
</feature>
<dbReference type="CDD" id="cd17789">
    <property type="entry name" value="CBS_pair_plant_CBSX"/>
    <property type="match status" value="1"/>
</dbReference>
<dbReference type="InterPro" id="IPR046342">
    <property type="entry name" value="CBS_dom_sf"/>
</dbReference>
<feature type="domain" description="RRM" evidence="9">
    <location>
        <begin position="165"/>
        <end position="243"/>
    </location>
</feature>
<reference evidence="12 13" key="1">
    <citation type="submission" date="2021-05" db="EMBL/GenBank/DDBJ databases">
        <title>Genome Assembly of Synthetic Allotetraploid Brassica napus Reveals Homoeologous Exchanges between Subgenomes.</title>
        <authorList>
            <person name="Davis J.T."/>
        </authorList>
    </citation>
    <scope>NUCLEOTIDE SEQUENCE [LARGE SCALE GENOMIC DNA]</scope>
    <source>
        <strain evidence="13">cv. Da-Ae</strain>
        <tissue evidence="12">Seedling</tissue>
    </source>
</reference>
<dbReference type="SUPFAM" id="SSF54631">
    <property type="entry name" value="CBS-domain pair"/>
    <property type="match status" value="1"/>
</dbReference>
<dbReference type="PROSITE" id="PS50102">
    <property type="entry name" value="RRM"/>
    <property type="match status" value="3"/>
</dbReference>
<name>A0ABQ8B7S1_BRANA</name>
<dbReference type="Gene3D" id="3.30.70.330">
    <property type="match status" value="4"/>
</dbReference>
<evidence type="ECO:0000256" key="2">
    <source>
        <dbReference type="ARBA" id="ARBA00008557"/>
    </source>
</evidence>
<dbReference type="InterPro" id="IPR012677">
    <property type="entry name" value="Nucleotide-bd_a/b_plait_sf"/>
</dbReference>
<proteinExistence type="inferred from homology"/>
<comment type="similarity">
    <text evidence="2">Belongs to the polyadenylate-binding protein type-1 family.</text>
</comment>
<dbReference type="Pfam" id="PF00076">
    <property type="entry name" value="RRM_1"/>
    <property type="match status" value="3"/>
</dbReference>
<feature type="domain" description="CBS" evidence="11">
    <location>
        <begin position="714"/>
        <end position="771"/>
    </location>
</feature>
<dbReference type="CDD" id="cd12379">
    <property type="entry name" value="RRM2_I_PABPs"/>
    <property type="match status" value="1"/>
</dbReference>
<dbReference type="EMBL" id="JAGKQM010000011">
    <property type="protein sequence ID" value="KAH0900849.1"/>
    <property type="molecule type" value="Genomic_DNA"/>
</dbReference>
<sequence length="775" mass="85247">MAQTTVAPAAQFGTTSLYVGDLDLNVTDSQLFEAFSQMGQVVSVRELNYIPLYGKPIRVMYSHRDPSVRRSGAGNIFIKNLDQSIDHKALHDTFSTFGNIVSCKVAVDASGQSKGYGFVQYADEESAQKAIEKLNGMLLNDKQVYVGPFLRRQERDSTANKTKFTNVYVKNLAESTTDDDLKSAFAEYGEITSAVVMKDGEGGKSKGFGFVNFENADDAAKAVESLNGKMFDDKEWYVGRAQKKSERETELRVRREESLREAAERFQSSNLYVKNLDSSVSDEKLKEIKGSGFVAFSTPEEATEAMSQLSGKMVEGKPLYVAIAQRKEDRSVRLQAQFSQVRPVAMPPSAGPRMPTFPPGGPGIGQQMFYGQAPPNMIPPQPGYGYQQQLVPGMRPGGRGHVPNYFMPMVQQQQQQQRPGGIQQSQHQVPMMQHQMHPRGRMLRYSQGRGSGGDVAPYDMGNNNNNITMPIGALASNLANASPEQQRTMLGENLYPLVEQLEADSAAKVTGMLLEMDQTEVLHLLESPEALKDKVAEAMDVLRSVAAGDFIIKKRIKQRILAIMSSITLPITRLPLLNPTSSSSFSLPPPPPLSNPRPLSDVNNSVPVKNGGYTVGDFMTGRQHLHVVKPSTSVDDALELLVEKKVTGLPVIDDDWNLVGVVSDYDLLALDSISGRSSQNDTNMFPNVDSSWKTFNELQKLISKTHGQVVGDFMTPSPLVVRGSTNLEDAARLLLETKFRRLPVVDSDGKLIGILTRGNVVRAALQIKRETENST</sequence>
<evidence type="ECO:0000313" key="13">
    <source>
        <dbReference type="Proteomes" id="UP000824890"/>
    </source>
</evidence>
<dbReference type="PROSITE" id="PS51371">
    <property type="entry name" value="CBS"/>
    <property type="match status" value="2"/>
</dbReference>
<accession>A0ABQ8B7S1</accession>
<evidence type="ECO:0000313" key="12">
    <source>
        <dbReference type="EMBL" id="KAH0900849.1"/>
    </source>
</evidence>
<keyword evidence="3" id="KW-0963">Cytoplasm</keyword>
<comment type="subcellular location">
    <subcellularLocation>
        <location evidence="1">Cytoplasm</location>
    </subcellularLocation>
</comment>
<keyword evidence="4" id="KW-0677">Repeat</keyword>
<organism evidence="12 13">
    <name type="scientific">Brassica napus</name>
    <name type="common">Rape</name>
    <dbReference type="NCBI Taxonomy" id="3708"/>
    <lineage>
        <taxon>Eukaryota</taxon>
        <taxon>Viridiplantae</taxon>
        <taxon>Streptophyta</taxon>
        <taxon>Embryophyta</taxon>
        <taxon>Tracheophyta</taxon>
        <taxon>Spermatophyta</taxon>
        <taxon>Magnoliopsida</taxon>
        <taxon>eudicotyledons</taxon>
        <taxon>Gunneridae</taxon>
        <taxon>Pentapetalae</taxon>
        <taxon>rosids</taxon>
        <taxon>malvids</taxon>
        <taxon>Brassicales</taxon>
        <taxon>Brassicaceae</taxon>
        <taxon>Brassiceae</taxon>
        <taxon>Brassica</taxon>
    </lineage>
</organism>
<dbReference type="SMART" id="SM00517">
    <property type="entry name" value="PolyA"/>
    <property type="match status" value="1"/>
</dbReference>
<dbReference type="Gene3D" id="1.10.1900.10">
    <property type="entry name" value="c-terminal domain of poly(a) binding protein"/>
    <property type="match status" value="1"/>
</dbReference>
<dbReference type="Pfam" id="PF00658">
    <property type="entry name" value="MLLE"/>
    <property type="match status" value="1"/>
</dbReference>
<evidence type="ECO:0000256" key="6">
    <source>
        <dbReference type="PROSITE-ProRule" id="PRU00176"/>
    </source>
</evidence>
<dbReference type="SMART" id="SM00360">
    <property type="entry name" value="RRM"/>
    <property type="match status" value="4"/>
</dbReference>
<dbReference type="CDD" id="cd12380">
    <property type="entry name" value="RRM3_I_PABPs"/>
    <property type="match status" value="1"/>
</dbReference>
<evidence type="ECO:0000256" key="4">
    <source>
        <dbReference type="ARBA" id="ARBA00022737"/>
    </source>
</evidence>
<dbReference type="InterPro" id="IPR000644">
    <property type="entry name" value="CBS_dom"/>
</dbReference>
<feature type="domain" description="PABC" evidence="10">
    <location>
        <begin position="470"/>
        <end position="547"/>
    </location>
</feature>